<accession>A0AAV3RD32</accession>
<sequence length="209" mass="22858">MAPKKDQTQPQPRRSPRLANLPSSSEPPMKKAKTTPKSPKPTPKATEAGPSKKKGKTTPKSPKAMNKPEPETDSEPESEATKKGGKTTATKSPKAKAKSEPEAEAEPVVTKKKKGKASSKSPKKSIIIEHCKQCSSFKTRANQVKKGVEEGVEGVNVVVNPDKPRKGCFEIREENGETFVSLLDMKRPFKAMKELDMDQLVSEIVQKIK</sequence>
<proteinExistence type="predicted"/>
<organism evidence="2 3">
    <name type="scientific">Lithospermum erythrorhizon</name>
    <name type="common">Purple gromwell</name>
    <name type="synonym">Lithospermum officinale var. erythrorhizon</name>
    <dbReference type="NCBI Taxonomy" id="34254"/>
    <lineage>
        <taxon>Eukaryota</taxon>
        <taxon>Viridiplantae</taxon>
        <taxon>Streptophyta</taxon>
        <taxon>Embryophyta</taxon>
        <taxon>Tracheophyta</taxon>
        <taxon>Spermatophyta</taxon>
        <taxon>Magnoliopsida</taxon>
        <taxon>eudicotyledons</taxon>
        <taxon>Gunneridae</taxon>
        <taxon>Pentapetalae</taxon>
        <taxon>asterids</taxon>
        <taxon>lamiids</taxon>
        <taxon>Boraginales</taxon>
        <taxon>Boraginaceae</taxon>
        <taxon>Boraginoideae</taxon>
        <taxon>Lithospermeae</taxon>
        <taxon>Lithospermum</taxon>
    </lineage>
</organism>
<comment type="caution">
    <text evidence="2">The sequence shown here is derived from an EMBL/GenBank/DDBJ whole genome shotgun (WGS) entry which is preliminary data.</text>
</comment>
<dbReference type="FunFam" id="3.40.30.10:FF:000361">
    <property type="entry name" value="Selenium binding protein"/>
    <property type="match status" value="1"/>
</dbReference>
<evidence type="ECO:0000313" key="2">
    <source>
        <dbReference type="EMBL" id="GAA0173576.1"/>
    </source>
</evidence>
<dbReference type="InterPro" id="IPR052674">
    <property type="entry name" value="SelWTH-like"/>
</dbReference>
<dbReference type="EMBL" id="BAABME010008668">
    <property type="protein sequence ID" value="GAA0173576.1"/>
    <property type="molecule type" value="Genomic_DNA"/>
</dbReference>
<reference evidence="2 3" key="1">
    <citation type="submission" date="2024-01" db="EMBL/GenBank/DDBJ databases">
        <title>The complete chloroplast genome sequence of Lithospermum erythrorhizon: insights into the phylogenetic relationship among Boraginaceae species and the maternal lineages of purple gromwells.</title>
        <authorList>
            <person name="Okada T."/>
            <person name="Watanabe K."/>
        </authorList>
    </citation>
    <scope>NUCLEOTIDE SEQUENCE [LARGE SCALE GENOMIC DNA]</scope>
</reference>
<feature type="compositionally biased region" description="Basic residues" evidence="1">
    <location>
        <begin position="110"/>
        <end position="123"/>
    </location>
</feature>
<evidence type="ECO:0008006" key="4">
    <source>
        <dbReference type="Google" id="ProtNLM"/>
    </source>
</evidence>
<evidence type="ECO:0000256" key="1">
    <source>
        <dbReference type="SAM" id="MobiDB-lite"/>
    </source>
</evidence>
<name>A0AAV3RD32_LITER</name>
<dbReference type="PANTHER" id="PTHR33638">
    <property type="entry name" value="SELENOPROTEIN H"/>
    <property type="match status" value="1"/>
</dbReference>
<feature type="region of interest" description="Disordered" evidence="1">
    <location>
        <begin position="1"/>
        <end position="124"/>
    </location>
</feature>
<dbReference type="Gene3D" id="3.40.30.10">
    <property type="entry name" value="Glutaredoxin"/>
    <property type="match status" value="1"/>
</dbReference>
<keyword evidence="3" id="KW-1185">Reference proteome</keyword>
<dbReference type="GO" id="GO:0005794">
    <property type="term" value="C:Golgi apparatus"/>
    <property type="evidence" value="ECO:0007669"/>
    <property type="project" value="TreeGrafter"/>
</dbReference>
<dbReference type="Proteomes" id="UP001454036">
    <property type="component" value="Unassembled WGS sequence"/>
</dbReference>
<gene>
    <name evidence="2" type="ORF">LIER_27163</name>
</gene>
<dbReference type="PANTHER" id="PTHR33638:SF1">
    <property type="entry name" value="SELENOPROTEIN H"/>
    <property type="match status" value="1"/>
</dbReference>
<dbReference type="AlphaFoldDB" id="A0AAV3RD32"/>
<protein>
    <recommendedName>
        <fullName evidence="4">Selenoprotein H</fullName>
    </recommendedName>
</protein>
<evidence type="ECO:0000313" key="3">
    <source>
        <dbReference type="Proteomes" id="UP001454036"/>
    </source>
</evidence>